<accession>A0A6C0E275</accession>
<proteinExistence type="predicted"/>
<dbReference type="AlphaFoldDB" id="A0A6C0E275"/>
<protein>
    <submittedName>
        <fullName evidence="1">Uncharacterized protein</fullName>
    </submittedName>
</protein>
<dbReference type="EMBL" id="MN739695">
    <property type="protein sequence ID" value="QHT21515.1"/>
    <property type="molecule type" value="Genomic_DNA"/>
</dbReference>
<organism evidence="1">
    <name type="scientific">viral metagenome</name>
    <dbReference type="NCBI Taxonomy" id="1070528"/>
    <lineage>
        <taxon>unclassified sequences</taxon>
        <taxon>metagenomes</taxon>
        <taxon>organismal metagenomes</taxon>
    </lineage>
</organism>
<reference evidence="1" key="1">
    <citation type="journal article" date="2020" name="Nature">
        <title>Giant virus diversity and host interactions through global metagenomics.</title>
        <authorList>
            <person name="Schulz F."/>
            <person name="Roux S."/>
            <person name="Paez-Espino D."/>
            <person name="Jungbluth S."/>
            <person name="Walsh D.A."/>
            <person name="Denef V.J."/>
            <person name="McMahon K.D."/>
            <person name="Konstantinidis K.T."/>
            <person name="Eloe-Fadrosh E.A."/>
            <person name="Kyrpides N.C."/>
            <person name="Woyke T."/>
        </authorList>
    </citation>
    <scope>NUCLEOTIDE SEQUENCE</scope>
    <source>
        <strain evidence="1">GVMAG-M-3300023179-103</strain>
    </source>
</reference>
<sequence>MELHKKLMSYKPRFMNYEIYEDENIKHIGSFYDNNTLLLRYYYTSLGSYDNVKSIWMWGDIIPSFDKRLAKDIQKIRQNINSDFSKKDYCVISTDDLHKNCIMIEKLFDKQVSSKSGVRHNISNYFLIDKILLNNLE</sequence>
<name>A0A6C0E275_9ZZZZ</name>
<evidence type="ECO:0000313" key="1">
    <source>
        <dbReference type="EMBL" id="QHT21515.1"/>
    </source>
</evidence>